<evidence type="ECO:0000256" key="9">
    <source>
        <dbReference type="ARBA" id="ARBA00023163"/>
    </source>
</evidence>
<protein>
    <recommendedName>
        <fullName evidence="12">C2H2-type domain-containing protein</fullName>
    </recommendedName>
</protein>
<evidence type="ECO:0000313" key="14">
    <source>
        <dbReference type="Proteomes" id="UP000257200"/>
    </source>
</evidence>
<evidence type="ECO:0000256" key="2">
    <source>
        <dbReference type="ARBA" id="ARBA00004123"/>
    </source>
</evidence>
<keyword evidence="4" id="KW-0677">Repeat</keyword>
<keyword evidence="14" id="KW-1185">Reference proteome</keyword>
<feature type="domain" description="C2H2-type" evidence="12">
    <location>
        <begin position="33"/>
        <end position="63"/>
    </location>
</feature>
<accession>A0A3Q1GMD5</accession>
<keyword evidence="3" id="KW-0479">Metal-binding</keyword>
<dbReference type="FunFam" id="3.30.160.60:FF:002716">
    <property type="entry name" value="Zinc finger protein 212"/>
    <property type="match status" value="1"/>
</dbReference>
<evidence type="ECO:0000256" key="5">
    <source>
        <dbReference type="ARBA" id="ARBA00022771"/>
    </source>
</evidence>
<dbReference type="FunFam" id="3.30.160.60:FF:000097">
    <property type="entry name" value="Zinc finger protein"/>
    <property type="match status" value="1"/>
</dbReference>
<evidence type="ECO:0000256" key="1">
    <source>
        <dbReference type="ARBA" id="ARBA00003767"/>
    </source>
</evidence>
<keyword evidence="8" id="KW-0238">DNA-binding</keyword>
<sequence>MGKPYSCGTCGKTFSQQGSLTVHMRLHTGEKPFSCDTCGKSFIQRSHLTAQMRFVILKHLWKT</sequence>
<dbReference type="GeneTree" id="ENSGT01150000286981"/>
<dbReference type="PROSITE" id="PS00028">
    <property type="entry name" value="ZINC_FINGER_C2H2_1"/>
    <property type="match status" value="1"/>
</dbReference>
<keyword evidence="5 11" id="KW-0863">Zinc-finger</keyword>
<comment type="subcellular location">
    <subcellularLocation>
        <location evidence="2">Nucleus</location>
    </subcellularLocation>
</comment>
<dbReference type="GO" id="GO:0008270">
    <property type="term" value="F:zinc ion binding"/>
    <property type="evidence" value="ECO:0007669"/>
    <property type="project" value="UniProtKB-KW"/>
</dbReference>
<reference evidence="13" key="2">
    <citation type="submission" date="2025-09" db="UniProtKB">
        <authorList>
            <consortium name="Ensembl"/>
        </authorList>
    </citation>
    <scope>IDENTIFICATION</scope>
</reference>
<evidence type="ECO:0000313" key="13">
    <source>
        <dbReference type="Ensembl" id="ENSAPOP00000031871.1"/>
    </source>
</evidence>
<dbReference type="GO" id="GO:0005634">
    <property type="term" value="C:nucleus"/>
    <property type="evidence" value="ECO:0007669"/>
    <property type="project" value="UniProtKB-SubCell"/>
</dbReference>
<evidence type="ECO:0000256" key="7">
    <source>
        <dbReference type="ARBA" id="ARBA00023015"/>
    </source>
</evidence>
<keyword evidence="9" id="KW-0804">Transcription</keyword>
<evidence type="ECO:0000256" key="8">
    <source>
        <dbReference type="ARBA" id="ARBA00023125"/>
    </source>
</evidence>
<dbReference type="Pfam" id="PF00096">
    <property type="entry name" value="zf-C2H2"/>
    <property type="match status" value="2"/>
</dbReference>
<dbReference type="Ensembl" id="ENSAPOT00000033584.1">
    <property type="protein sequence ID" value="ENSAPOP00000031871.1"/>
    <property type="gene ID" value="ENSAPOG00000019411.1"/>
</dbReference>
<evidence type="ECO:0000256" key="11">
    <source>
        <dbReference type="PROSITE-ProRule" id="PRU00042"/>
    </source>
</evidence>
<keyword evidence="7" id="KW-0805">Transcription regulation</keyword>
<evidence type="ECO:0000256" key="4">
    <source>
        <dbReference type="ARBA" id="ARBA00022737"/>
    </source>
</evidence>
<dbReference type="SMART" id="SM00355">
    <property type="entry name" value="ZnF_C2H2"/>
    <property type="match status" value="2"/>
</dbReference>
<dbReference type="STRING" id="80966.ENSAPOP00000031871"/>
<dbReference type="InterPro" id="IPR036236">
    <property type="entry name" value="Znf_C2H2_sf"/>
</dbReference>
<dbReference type="Gene3D" id="3.30.160.60">
    <property type="entry name" value="Classic Zinc Finger"/>
    <property type="match status" value="2"/>
</dbReference>
<dbReference type="Proteomes" id="UP000257200">
    <property type="component" value="Unplaced"/>
</dbReference>
<dbReference type="InParanoid" id="A0A3Q1GMD5"/>
<feature type="domain" description="C2H2-type" evidence="12">
    <location>
        <begin position="5"/>
        <end position="32"/>
    </location>
</feature>
<dbReference type="PANTHER" id="PTHR24394:SF29">
    <property type="entry name" value="MYONEURIN"/>
    <property type="match status" value="1"/>
</dbReference>
<dbReference type="AlphaFoldDB" id="A0A3Q1GMD5"/>
<comment type="function">
    <text evidence="1">May be involved in transcriptional regulation.</text>
</comment>
<reference evidence="13" key="1">
    <citation type="submission" date="2025-08" db="UniProtKB">
        <authorList>
            <consortium name="Ensembl"/>
        </authorList>
    </citation>
    <scope>IDENTIFICATION</scope>
</reference>
<evidence type="ECO:0000256" key="3">
    <source>
        <dbReference type="ARBA" id="ARBA00022723"/>
    </source>
</evidence>
<dbReference type="SUPFAM" id="SSF57667">
    <property type="entry name" value="beta-beta-alpha zinc fingers"/>
    <property type="match status" value="1"/>
</dbReference>
<dbReference type="GO" id="GO:0000981">
    <property type="term" value="F:DNA-binding transcription factor activity, RNA polymerase II-specific"/>
    <property type="evidence" value="ECO:0007669"/>
    <property type="project" value="TreeGrafter"/>
</dbReference>
<organism evidence="13 14">
    <name type="scientific">Acanthochromis polyacanthus</name>
    <name type="common">spiny chromis</name>
    <dbReference type="NCBI Taxonomy" id="80966"/>
    <lineage>
        <taxon>Eukaryota</taxon>
        <taxon>Metazoa</taxon>
        <taxon>Chordata</taxon>
        <taxon>Craniata</taxon>
        <taxon>Vertebrata</taxon>
        <taxon>Euteleostomi</taxon>
        <taxon>Actinopterygii</taxon>
        <taxon>Neopterygii</taxon>
        <taxon>Teleostei</taxon>
        <taxon>Neoteleostei</taxon>
        <taxon>Acanthomorphata</taxon>
        <taxon>Ovalentaria</taxon>
        <taxon>Pomacentridae</taxon>
        <taxon>Acanthochromis</taxon>
    </lineage>
</organism>
<dbReference type="PROSITE" id="PS50157">
    <property type="entry name" value="ZINC_FINGER_C2H2_2"/>
    <property type="match status" value="2"/>
</dbReference>
<evidence type="ECO:0000256" key="6">
    <source>
        <dbReference type="ARBA" id="ARBA00022833"/>
    </source>
</evidence>
<proteinExistence type="predicted"/>
<keyword evidence="10" id="KW-0539">Nucleus</keyword>
<dbReference type="InterPro" id="IPR013087">
    <property type="entry name" value="Znf_C2H2_type"/>
</dbReference>
<evidence type="ECO:0000259" key="12">
    <source>
        <dbReference type="PROSITE" id="PS50157"/>
    </source>
</evidence>
<dbReference type="PANTHER" id="PTHR24394">
    <property type="entry name" value="ZINC FINGER PROTEIN"/>
    <property type="match status" value="1"/>
</dbReference>
<evidence type="ECO:0000256" key="10">
    <source>
        <dbReference type="ARBA" id="ARBA00023242"/>
    </source>
</evidence>
<name>A0A3Q1GMD5_9TELE</name>
<dbReference type="GO" id="GO:0003677">
    <property type="term" value="F:DNA binding"/>
    <property type="evidence" value="ECO:0007669"/>
    <property type="project" value="UniProtKB-KW"/>
</dbReference>
<keyword evidence="6" id="KW-0862">Zinc</keyword>